<protein>
    <submittedName>
        <fullName evidence="2">Uncharacterized protein</fullName>
    </submittedName>
</protein>
<proteinExistence type="predicted"/>
<evidence type="ECO:0000256" key="1">
    <source>
        <dbReference type="SAM" id="Coils"/>
    </source>
</evidence>
<keyword evidence="3" id="KW-1185">Reference proteome</keyword>
<evidence type="ECO:0000313" key="3">
    <source>
        <dbReference type="Proteomes" id="UP000215914"/>
    </source>
</evidence>
<organism evidence="2 3">
    <name type="scientific">Helianthus annuus</name>
    <name type="common">Common sunflower</name>
    <dbReference type="NCBI Taxonomy" id="4232"/>
    <lineage>
        <taxon>Eukaryota</taxon>
        <taxon>Viridiplantae</taxon>
        <taxon>Streptophyta</taxon>
        <taxon>Embryophyta</taxon>
        <taxon>Tracheophyta</taxon>
        <taxon>Spermatophyta</taxon>
        <taxon>Magnoliopsida</taxon>
        <taxon>eudicotyledons</taxon>
        <taxon>Gunneridae</taxon>
        <taxon>Pentapetalae</taxon>
        <taxon>asterids</taxon>
        <taxon>campanulids</taxon>
        <taxon>Asterales</taxon>
        <taxon>Asteraceae</taxon>
        <taxon>Asteroideae</taxon>
        <taxon>Heliantheae alliance</taxon>
        <taxon>Heliantheae</taxon>
        <taxon>Helianthus</taxon>
    </lineage>
</organism>
<dbReference type="AlphaFoldDB" id="A0A9K3NLB4"/>
<reference evidence="2" key="1">
    <citation type="journal article" date="2017" name="Nature">
        <title>The sunflower genome provides insights into oil metabolism, flowering and Asterid evolution.</title>
        <authorList>
            <person name="Badouin H."/>
            <person name="Gouzy J."/>
            <person name="Grassa C.J."/>
            <person name="Murat F."/>
            <person name="Staton S.E."/>
            <person name="Cottret L."/>
            <person name="Lelandais-Briere C."/>
            <person name="Owens G.L."/>
            <person name="Carrere S."/>
            <person name="Mayjonade B."/>
            <person name="Legrand L."/>
            <person name="Gill N."/>
            <person name="Kane N.C."/>
            <person name="Bowers J.E."/>
            <person name="Hubner S."/>
            <person name="Bellec A."/>
            <person name="Berard A."/>
            <person name="Berges H."/>
            <person name="Blanchet N."/>
            <person name="Boniface M.C."/>
            <person name="Brunel D."/>
            <person name="Catrice O."/>
            <person name="Chaidir N."/>
            <person name="Claudel C."/>
            <person name="Donnadieu C."/>
            <person name="Faraut T."/>
            <person name="Fievet G."/>
            <person name="Helmstetter N."/>
            <person name="King M."/>
            <person name="Knapp S.J."/>
            <person name="Lai Z."/>
            <person name="Le Paslier M.C."/>
            <person name="Lippi Y."/>
            <person name="Lorenzon L."/>
            <person name="Mandel J.R."/>
            <person name="Marage G."/>
            <person name="Marchand G."/>
            <person name="Marquand E."/>
            <person name="Bret-Mestries E."/>
            <person name="Morien E."/>
            <person name="Nambeesan S."/>
            <person name="Nguyen T."/>
            <person name="Pegot-Espagnet P."/>
            <person name="Pouilly N."/>
            <person name="Raftis F."/>
            <person name="Sallet E."/>
            <person name="Schiex T."/>
            <person name="Thomas J."/>
            <person name="Vandecasteele C."/>
            <person name="Vares D."/>
            <person name="Vear F."/>
            <person name="Vautrin S."/>
            <person name="Crespi M."/>
            <person name="Mangin B."/>
            <person name="Burke J.M."/>
            <person name="Salse J."/>
            <person name="Munos S."/>
            <person name="Vincourt P."/>
            <person name="Rieseberg L.H."/>
            <person name="Langlade N.B."/>
        </authorList>
    </citation>
    <scope>NUCLEOTIDE SEQUENCE</scope>
    <source>
        <tissue evidence="2">Leaves</tissue>
    </source>
</reference>
<dbReference type="PANTHER" id="PTHR36073">
    <property type="match status" value="1"/>
</dbReference>
<evidence type="ECO:0000313" key="2">
    <source>
        <dbReference type="EMBL" id="KAF5803885.1"/>
    </source>
</evidence>
<dbReference type="PANTHER" id="PTHR36073:SF1">
    <property type="entry name" value="OS01G0962100 PROTEIN"/>
    <property type="match status" value="1"/>
</dbReference>
<gene>
    <name evidence="2" type="ORF">HanXRQr2_Chr06g0276611</name>
</gene>
<dbReference type="EMBL" id="MNCJ02000321">
    <property type="protein sequence ID" value="KAF5803885.1"/>
    <property type="molecule type" value="Genomic_DNA"/>
</dbReference>
<reference evidence="2" key="2">
    <citation type="submission" date="2020-06" db="EMBL/GenBank/DDBJ databases">
        <title>Helianthus annuus Genome sequencing and assembly Release 2.</title>
        <authorList>
            <person name="Gouzy J."/>
            <person name="Langlade N."/>
            <person name="Munos S."/>
        </authorList>
    </citation>
    <scope>NUCLEOTIDE SEQUENCE</scope>
    <source>
        <tissue evidence="2">Leaves</tissue>
    </source>
</reference>
<sequence>MLVMLIKPFSLIKLSCMAGVRGTAIAINAWVERVCAFIYFNVSMFWRSVLWIVSLITLPVRALAALHHEKQLRAQLYELRDRLDSLIWDRKELEEHIRVAIKEHEMMEMMLGELEDEHEEAMHRIKILETEMMKCSTFFDSCKISRMKTTA</sequence>
<dbReference type="Gramene" id="mRNA:HanXRQr2_Chr06g0276611">
    <property type="protein sequence ID" value="mRNA:HanXRQr2_Chr06g0276611"/>
    <property type="gene ID" value="HanXRQr2_Chr06g0276611"/>
</dbReference>
<comment type="caution">
    <text evidence="2">The sequence shown here is derived from an EMBL/GenBank/DDBJ whole genome shotgun (WGS) entry which is preliminary data.</text>
</comment>
<accession>A0A9K3NLB4</accession>
<name>A0A9K3NLB4_HELAN</name>
<dbReference type="Proteomes" id="UP000215914">
    <property type="component" value="Unassembled WGS sequence"/>
</dbReference>
<feature type="coiled-coil region" evidence="1">
    <location>
        <begin position="104"/>
        <end position="131"/>
    </location>
</feature>
<keyword evidence="1" id="KW-0175">Coiled coil</keyword>